<evidence type="ECO:0000313" key="4">
    <source>
        <dbReference type="Proteomes" id="UP000198822"/>
    </source>
</evidence>
<protein>
    <submittedName>
        <fullName evidence="3">Purine catabolism regulatory protein</fullName>
    </submittedName>
</protein>
<dbReference type="AlphaFoldDB" id="A0A1G8F7Z2"/>
<gene>
    <name evidence="3" type="ORF">SAMN04489720_2373</name>
</gene>
<dbReference type="Pfam" id="PF13556">
    <property type="entry name" value="HTH_30"/>
    <property type="match status" value="1"/>
</dbReference>
<dbReference type="InterPro" id="IPR025736">
    <property type="entry name" value="PucR_C-HTH_dom"/>
</dbReference>
<dbReference type="Proteomes" id="UP000198822">
    <property type="component" value="Chromosome I"/>
</dbReference>
<dbReference type="InterPro" id="IPR042070">
    <property type="entry name" value="PucR_C-HTH_sf"/>
</dbReference>
<dbReference type="PANTHER" id="PTHR33744">
    <property type="entry name" value="CARBOHYDRATE DIACID REGULATOR"/>
    <property type="match status" value="1"/>
</dbReference>
<sequence length="495" mass="50810">MPSWHDGRMATRTPTLATVEALVAEPSLALHAVVAGDDRHARPISWIASSDLADPTPFLAPEHVLLTTGRQLVGGDTTAPRYVRALVDAGVLGLGFGTGLHSPDVPPALVDAALAADLPLFEVPYDTSFLAIIRWNAERGAARERWAADAQRAIGAAASRADGAAAVVRTVARELGADVALLDERARTRAASTASVDEALVDEVRAALRTGRRTARTIERDDGGWMLVQSLGGAGRVHGALALAGTEALDAPARSVVTTAAALLDLALASSQGARDRVAAFEGAIVEHALAGGAEQAAVLLARVGEALPAEPIVVAAVDGTAPIDAEAPGPVLAATRDERTLVVAADVHRAAVASAIDATAGWSLPTTWAHAATAVAQASTALDRARRDGTASATFSPGDDGLLGLLGDEAVRAAAAAHLGALLATDDGRASLALARVWFAHDCAWDAAARAAGMHRHSLRDRILALGRALGLDLQGFADRATLWAWLQATAEPG</sequence>
<evidence type="ECO:0000259" key="2">
    <source>
        <dbReference type="Pfam" id="PF13556"/>
    </source>
</evidence>
<keyword evidence="4" id="KW-1185">Reference proteome</keyword>
<reference evidence="4" key="1">
    <citation type="submission" date="2016-10" db="EMBL/GenBank/DDBJ databases">
        <authorList>
            <person name="Varghese N."/>
            <person name="Submissions S."/>
        </authorList>
    </citation>
    <scope>NUCLEOTIDE SEQUENCE [LARGE SCALE GENOMIC DNA]</scope>
    <source>
        <strain evidence="4">DSM 22002</strain>
    </source>
</reference>
<feature type="domain" description="PucR C-terminal helix-turn-helix" evidence="2">
    <location>
        <begin position="434"/>
        <end position="489"/>
    </location>
</feature>
<evidence type="ECO:0000259" key="1">
    <source>
        <dbReference type="Pfam" id="PF07905"/>
    </source>
</evidence>
<dbReference type="InterPro" id="IPR051448">
    <property type="entry name" value="CdaR-like_regulators"/>
</dbReference>
<dbReference type="InterPro" id="IPR012914">
    <property type="entry name" value="PucR_dom"/>
</dbReference>
<accession>A0A1G8F7Z2</accession>
<dbReference type="Gene3D" id="1.10.10.2840">
    <property type="entry name" value="PucR C-terminal helix-turn-helix domain"/>
    <property type="match status" value="1"/>
</dbReference>
<dbReference type="STRING" id="399736.SAMN04489720_2373"/>
<dbReference type="EMBL" id="LT629695">
    <property type="protein sequence ID" value="SDH78283.1"/>
    <property type="molecule type" value="Genomic_DNA"/>
</dbReference>
<dbReference type="PANTHER" id="PTHR33744:SF1">
    <property type="entry name" value="DNA-BINDING TRANSCRIPTIONAL ACTIVATOR ADER"/>
    <property type="match status" value="1"/>
</dbReference>
<evidence type="ECO:0000313" key="3">
    <source>
        <dbReference type="EMBL" id="SDH78283.1"/>
    </source>
</evidence>
<dbReference type="Pfam" id="PF07905">
    <property type="entry name" value="PucR"/>
    <property type="match status" value="1"/>
</dbReference>
<dbReference type="OrthoDB" id="8450798at2"/>
<organism evidence="3 4">
    <name type="scientific">Agrococcus jejuensis</name>
    <dbReference type="NCBI Taxonomy" id="399736"/>
    <lineage>
        <taxon>Bacteria</taxon>
        <taxon>Bacillati</taxon>
        <taxon>Actinomycetota</taxon>
        <taxon>Actinomycetes</taxon>
        <taxon>Micrococcales</taxon>
        <taxon>Microbacteriaceae</taxon>
        <taxon>Agrococcus</taxon>
    </lineage>
</organism>
<proteinExistence type="predicted"/>
<feature type="domain" description="Purine catabolism PurC-like" evidence="1">
    <location>
        <begin position="22"/>
        <end position="134"/>
    </location>
</feature>
<name>A0A1G8F7Z2_9MICO</name>